<comment type="caution">
    <text evidence="2">The sequence shown here is derived from an EMBL/GenBank/DDBJ whole genome shotgun (WGS) entry which is preliminary data.</text>
</comment>
<feature type="signal peptide" evidence="1">
    <location>
        <begin position="1"/>
        <end position="19"/>
    </location>
</feature>
<dbReference type="AlphaFoldDB" id="A0A6I4UVY4"/>
<dbReference type="RefSeq" id="WP_160729307.1">
    <property type="nucleotide sequence ID" value="NZ_WTYP01000001.1"/>
</dbReference>
<keyword evidence="3" id="KW-1185">Reference proteome</keyword>
<sequence>MKRFLVPLISLSLANCSQAADFCPREELGAADYYSDEGCWRSPDGDFQALMVLSETTSGYFPTFISLSCQNVEHGNEEMLSLADYRTPILYDGSSLDEEKFIDLGKPILSNFPNHKAPLSRTDKIFLVRSKATFLQHNSVSEVQFSKVGEVSNTGKSLGEILAYRSSC</sequence>
<evidence type="ECO:0000313" key="2">
    <source>
        <dbReference type="EMBL" id="MXP46027.1"/>
    </source>
</evidence>
<accession>A0A6I4UVY4</accession>
<dbReference type="Proteomes" id="UP000471435">
    <property type="component" value="Unassembled WGS sequence"/>
</dbReference>
<dbReference type="EMBL" id="WTYP01000001">
    <property type="protein sequence ID" value="MXP46027.1"/>
    <property type="molecule type" value="Genomic_DNA"/>
</dbReference>
<evidence type="ECO:0000313" key="3">
    <source>
        <dbReference type="Proteomes" id="UP000471435"/>
    </source>
</evidence>
<keyword evidence="1" id="KW-0732">Signal</keyword>
<reference evidence="2 3" key="1">
    <citation type="submission" date="2019-12" db="EMBL/GenBank/DDBJ databases">
        <title>Genomic-based taxomic classification of the family Erythrobacteraceae.</title>
        <authorList>
            <person name="Xu L."/>
        </authorList>
    </citation>
    <scope>NUCLEOTIDE SEQUENCE [LARGE SCALE GENOMIC DNA]</scope>
    <source>
        <strain evidence="2 3">SW-109</strain>
    </source>
</reference>
<gene>
    <name evidence="2" type="ORF">GRI43_01295</name>
</gene>
<protein>
    <submittedName>
        <fullName evidence="2">Uncharacterized protein</fullName>
    </submittedName>
</protein>
<evidence type="ECO:0000256" key="1">
    <source>
        <dbReference type="SAM" id="SignalP"/>
    </source>
</evidence>
<proteinExistence type="predicted"/>
<name>A0A6I4UVY4_9SPHN</name>
<feature type="chain" id="PRO_5026186686" evidence="1">
    <location>
        <begin position="20"/>
        <end position="168"/>
    </location>
</feature>
<organism evidence="2 3">
    <name type="scientific">Pontixanthobacter luteolus</name>
    <dbReference type="NCBI Taxonomy" id="295089"/>
    <lineage>
        <taxon>Bacteria</taxon>
        <taxon>Pseudomonadati</taxon>
        <taxon>Pseudomonadota</taxon>
        <taxon>Alphaproteobacteria</taxon>
        <taxon>Sphingomonadales</taxon>
        <taxon>Erythrobacteraceae</taxon>
        <taxon>Pontixanthobacter</taxon>
    </lineage>
</organism>